<gene>
    <name evidence="1" type="ORF">KPL71_004380</name>
</gene>
<organism evidence="1 2">
    <name type="scientific">Citrus sinensis</name>
    <name type="common">Sweet orange</name>
    <name type="synonym">Citrus aurantium var. sinensis</name>
    <dbReference type="NCBI Taxonomy" id="2711"/>
    <lineage>
        <taxon>Eukaryota</taxon>
        <taxon>Viridiplantae</taxon>
        <taxon>Streptophyta</taxon>
        <taxon>Embryophyta</taxon>
        <taxon>Tracheophyta</taxon>
        <taxon>Spermatophyta</taxon>
        <taxon>Magnoliopsida</taxon>
        <taxon>eudicotyledons</taxon>
        <taxon>Gunneridae</taxon>
        <taxon>Pentapetalae</taxon>
        <taxon>rosids</taxon>
        <taxon>malvids</taxon>
        <taxon>Sapindales</taxon>
        <taxon>Rutaceae</taxon>
        <taxon>Aurantioideae</taxon>
        <taxon>Citrus</taxon>
    </lineage>
</organism>
<evidence type="ECO:0000313" key="1">
    <source>
        <dbReference type="EMBL" id="KAH9793003.1"/>
    </source>
</evidence>
<comment type="caution">
    <text evidence="1">The sequence shown here is derived from an EMBL/GenBank/DDBJ whole genome shotgun (WGS) entry which is preliminary data.</text>
</comment>
<accession>A0ACB8N5L5</accession>
<proteinExistence type="predicted"/>
<name>A0ACB8N5L5_CITSI</name>
<dbReference type="Proteomes" id="UP000829398">
    <property type="component" value="Chromosome 2"/>
</dbReference>
<dbReference type="EMBL" id="CM039171">
    <property type="protein sequence ID" value="KAH9793003.1"/>
    <property type="molecule type" value="Genomic_DNA"/>
</dbReference>
<protein>
    <submittedName>
        <fullName evidence="1">Formin-like protein 3</fullName>
    </submittedName>
</protein>
<evidence type="ECO:0000313" key="2">
    <source>
        <dbReference type="Proteomes" id="UP000829398"/>
    </source>
</evidence>
<reference evidence="2" key="1">
    <citation type="journal article" date="2023" name="Hortic. Res.">
        <title>A chromosome-level phased genome enabling allele-level studies in sweet orange: a case study on citrus Huanglongbing tolerance.</title>
        <authorList>
            <person name="Wu B."/>
            <person name="Yu Q."/>
            <person name="Deng Z."/>
            <person name="Duan Y."/>
            <person name="Luo F."/>
            <person name="Gmitter F. Jr."/>
        </authorList>
    </citation>
    <scope>NUCLEOTIDE SEQUENCE [LARGE SCALE GENOMIC DNA]</scope>
    <source>
        <strain evidence="2">cv. Valencia</strain>
    </source>
</reference>
<keyword evidence="2" id="KW-1185">Reference proteome</keyword>
<sequence length="875" mass="95774">MEMKSSGYGIVLVILICALATANITECRKRVPLTFDDGDGGAGDDLVIDDKMVEQTFVHCRNQLVGGEGTAELKSMLLTTRRISEAINDLPPQTKETFLDCLKKSLHFHVSSEEASFTHWSIEYAQLLVSWLNAPRRYLAAELFAERSTKRASLPPVSDSIALPPISVSIATPAPSRQRKGAPASSPSPKPRFHSPPTSPNKRPSPSPQPTAKKKTPPAVIVKKQPEKDQDDDVRHKEIIIAVVATAVTTFALVALLFLCCLKSRSKRIDPVKGQNDDRPLLNSSLSAASGSSQQSMSVGSAGKKEVNNNGGNTHSLLKSTSMKPHSGSSMTEAQSSNEPPTPAAPPPPPPPPGPPPPPPPRRPRPPAPPKVPAPPPKPMTGVQKPSPLGPHRQARSISSEGNEVEGESGAAKTKLKPFFWDKVLASPDHAMVWHEISSGSFQFNEEMIESLFGYKPATKSRNECGKSNSVSSESSAQYIQIIDTRKAQNLSIILRALNLTSEEVVDALEEGNELPLELLQTLLKMAPTTDEELKLRLFPGDISQLGPAERFLKTLVDIPFAFKRIESLIFMGSHQEDMSSIKDSFKTLEVACDKLRSSRLFLKLLEAVLKTGNRMNDGTYRGGAQAFKLDTLLKLADVKGTDGKTTLLHFVVQEIIRSEGIRAVRTARASHSTSNASLKSEEFVEDSSPQSAEKYSILGLQVVSGLSTELEDVKKAAVIDADSVTATVSKLSTSLTKTKAFLDTEMKNKDEKTEFYNVVTKFLERAETDIASLLEEEKRIMALVKSTADYFHSNSGKDEGLRLFTIVRDFLIMLDKSCKDVKITTKPSRTSRKETLTSSPSHENRQPSSDMRQKLFPAIEDRRMDFSSSDDESD</sequence>